<dbReference type="InterPro" id="IPR007345">
    <property type="entry name" value="Polysacch_pyruvyl_Trfase"/>
</dbReference>
<dbReference type="PANTHER" id="PTHR43193:SF2">
    <property type="entry name" value="POLYFERREDOXIN PROTEIN FWDF"/>
    <property type="match status" value="1"/>
</dbReference>
<gene>
    <name evidence="5" type="ORF">G5B42_09630</name>
</gene>
<dbReference type="AlphaFoldDB" id="A0A8J6HT88"/>
<sequence>MKKVALMTWFHYFNYGTSLQVTASVHTIKKLGYQVDVINYIPHAKLVTLKNYKGFNFYYDLIKKKVKNRKERTIIDQEREKAFEKFLVENINLTEKCQTASDLFLLNDKYDAFVCGSDQIWAPNIFNDKYFLSFVENPKKMIAYAPSIGLSKIEDPYIKKQMSENISRFEYLSVREAQGAKIIKEICNKEARVVLDPTMLLSACEWDKLAIGENESKPYILCYFLGTNKDNWSHVYRLSEKINIPLKIIPVFTSDYGRGYEVVNGVGPGEFINLVRNASMICTDSFHGTVFSIIYNKPFYAYERFSSDDDYSQNSRIYNILELLGLQDRLVTNTKILPSDPIICDYTNVNEKLEIEREKSINYLKNALNEATEDKTAIDFKITNTCCGCGVCSIICPTNAIEIKRNGNGFLQSFINQDMCIGCNKCKNVCPFSYNKSIDIDKDKHNLYMLKSLDKRILNTSASGGAGYEISRVLSLEGYDIVGCIYDREKQEAVHKLVKAGDIDSLEVFQGSKYLQSNTKEAFNEVYNNTQKAVIFGTPCQIAGIDLLLKSRNKRKDYFLVDLICHGVPSQNLWNKYLKEGSKRYRYGKTPDVKFRDKSKGWRDKFIKIEGKNKSYVRNENKDLFYRFFLLRLVNMESCYECRFRTSSSADIRIGDYWGPRYLDDKEGVSMVIAMTEAGENLLDKLKTDNRIKLDKNECIEYWTVQYPQNPIKSVFYDDLLEDLKDEKKSLAEIAGYYCSGFELYNKIYKSYSVIRSIIKKGRGKNESK</sequence>
<evidence type="ECO:0000256" key="3">
    <source>
        <dbReference type="ARBA" id="ARBA00023014"/>
    </source>
</evidence>
<dbReference type="PROSITE" id="PS00198">
    <property type="entry name" value="4FE4S_FER_1"/>
    <property type="match status" value="2"/>
</dbReference>
<dbReference type="Pfam" id="PF04230">
    <property type="entry name" value="PS_pyruv_trans"/>
    <property type="match status" value="1"/>
</dbReference>
<organism evidence="5 6">
    <name type="scientific">Capillibacterium thermochitinicola</name>
    <dbReference type="NCBI Taxonomy" id="2699427"/>
    <lineage>
        <taxon>Bacteria</taxon>
        <taxon>Bacillati</taxon>
        <taxon>Bacillota</taxon>
        <taxon>Capillibacterium</taxon>
    </lineage>
</organism>
<dbReference type="InterPro" id="IPR017896">
    <property type="entry name" value="4Fe4S_Fe-S-bd"/>
</dbReference>
<dbReference type="Pfam" id="PF12838">
    <property type="entry name" value="Fer4_7"/>
    <property type="match status" value="1"/>
</dbReference>
<keyword evidence="5" id="KW-0808">Transferase</keyword>
<comment type="caution">
    <text evidence="5">The sequence shown here is derived from an EMBL/GenBank/DDBJ whole genome shotgun (WGS) entry which is preliminary data.</text>
</comment>
<keyword evidence="1" id="KW-0479">Metal-binding</keyword>
<dbReference type="GO" id="GO:0016740">
    <property type="term" value="F:transferase activity"/>
    <property type="evidence" value="ECO:0007669"/>
    <property type="project" value="UniProtKB-KW"/>
</dbReference>
<dbReference type="Pfam" id="PF04432">
    <property type="entry name" value="FrhB_FdhB_C"/>
    <property type="match status" value="1"/>
</dbReference>
<reference evidence="5" key="1">
    <citation type="submission" date="2020-06" db="EMBL/GenBank/DDBJ databases">
        <title>Novel chitinolytic bacterium.</title>
        <authorList>
            <person name="Ungkulpasvich U."/>
            <person name="Kosugi A."/>
            <person name="Uke A."/>
        </authorList>
    </citation>
    <scope>NUCLEOTIDE SEQUENCE</scope>
    <source>
        <strain evidence="5">UUS1-1</strain>
    </source>
</reference>
<accession>A0A8J6HT88</accession>
<evidence type="ECO:0000256" key="1">
    <source>
        <dbReference type="ARBA" id="ARBA00022723"/>
    </source>
</evidence>
<dbReference type="PANTHER" id="PTHR43193">
    <property type="match status" value="1"/>
</dbReference>
<dbReference type="RefSeq" id="WP_181340260.1">
    <property type="nucleotide sequence ID" value="NZ_JAAKDE010000022.1"/>
</dbReference>
<evidence type="ECO:0000259" key="4">
    <source>
        <dbReference type="PROSITE" id="PS51379"/>
    </source>
</evidence>
<keyword evidence="2" id="KW-0408">Iron</keyword>
<dbReference type="GO" id="GO:0046872">
    <property type="term" value="F:metal ion binding"/>
    <property type="evidence" value="ECO:0007669"/>
    <property type="project" value="UniProtKB-KW"/>
</dbReference>
<dbReference type="GO" id="GO:0051536">
    <property type="term" value="F:iron-sulfur cluster binding"/>
    <property type="evidence" value="ECO:0007669"/>
    <property type="project" value="UniProtKB-KW"/>
</dbReference>
<dbReference type="Gene3D" id="3.30.70.20">
    <property type="match status" value="1"/>
</dbReference>
<dbReference type="InterPro" id="IPR007525">
    <property type="entry name" value="FrhB_FdhB_C"/>
</dbReference>
<name>A0A8J6HT88_9FIRM</name>
<feature type="domain" description="4Fe-4S ferredoxin-type" evidence="4">
    <location>
        <begin position="374"/>
        <end position="406"/>
    </location>
</feature>
<proteinExistence type="predicted"/>
<dbReference type="InterPro" id="IPR052977">
    <property type="entry name" value="Polyferredoxin-like_ET"/>
</dbReference>
<keyword evidence="6" id="KW-1185">Reference proteome</keyword>
<dbReference type="InterPro" id="IPR017900">
    <property type="entry name" value="4Fe4S_Fe_S_CS"/>
</dbReference>
<evidence type="ECO:0000313" key="5">
    <source>
        <dbReference type="EMBL" id="MBA2133791.1"/>
    </source>
</evidence>
<keyword evidence="3" id="KW-0411">Iron-sulfur</keyword>
<feature type="domain" description="4Fe-4S ferredoxin-type" evidence="4">
    <location>
        <begin position="411"/>
        <end position="443"/>
    </location>
</feature>
<dbReference type="Proteomes" id="UP000657177">
    <property type="component" value="Unassembled WGS sequence"/>
</dbReference>
<evidence type="ECO:0000313" key="6">
    <source>
        <dbReference type="Proteomes" id="UP000657177"/>
    </source>
</evidence>
<dbReference type="SUPFAM" id="SSF54862">
    <property type="entry name" value="4Fe-4S ferredoxins"/>
    <property type="match status" value="1"/>
</dbReference>
<dbReference type="EMBL" id="JAAKDE010000022">
    <property type="protein sequence ID" value="MBA2133791.1"/>
    <property type="molecule type" value="Genomic_DNA"/>
</dbReference>
<evidence type="ECO:0000256" key="2">
    <source>
        <dbReference type="ARBA" id="ARBA00023004"/>
    </source>
</evidence>
<protein>
    <submittedName>
        <fullName evidence="5">Polysaccharide pyruvyl transferase family protein</fullName>
    </submittedName>
</protein>
<dbReference type="PROSITE" id="PS51379">
    <property type="entry name" value="4FE4S_FER_2"/>
    <property type="match status" value="2"/>
</dbReference>